<dbReference type="Pfam" id="PF22141">
    <property type="entry name" value="Thiaminase-1_dom"/>
    <property type="match status" value="1"/>
</dbReference>
<dbReference type="SUPFAM" id="SSF53850">
    <property type="entry name" value="Periplasmic binding protein-like II"/>
    <property type="match status" value="1"/>
</dbReference>
<name>A0A1G6LWZ9_9FIRM</name>
<dbReference type="Proteomes" id="UP000198943">
    <property type="component" value="Unassembled WGS sequence"/>
</dbReference>
<reference evidence="4" key="1">
    <citation type="submission" date="2016-10" db="EMBL/GenBank/DDBJ databases">
        <authorList>
            <person name="Varghese N."/>
            <person name="Submissions S."/>
        </authorList>
    </citation>
    <scope>NUCLEOTIDE SEQUENCE [LARGE SCALE GENOMIC DNA]</scope>
    <source>
        <strain evidence="4">DSM 11005</strain>
    </source>
</reference>
<sequence length="420" mass="47937">MRLYEYGRIFVKTISILLLVVLTVVMTGFSKQEAKVQNHKLTLEVALFPYVPDRVRFQEAVSDAWKREHPDVSLHFADWDCYASDPDPSIDVFVFDGIYLSSFVEEGYLLPIPKEKIRNKEDIIPFVLKGCISRGKFYALPQLLCADFLYTRKDDAGLSDVSDIDTLYKRMGDRKTKSVIPEGKEGLLIDLSDGFFAKTVIYLDALMDETQTYTEYGKLPGTARLSDTVLKRMRNIGRMGGEEQVTYSPEDNDSFIRARWFKDGKGRAYIGYSESLAAMGDYVDKVNLRLFSYGPGKNVPLFYTDMVGIHSKISKDKKALAYDLANVLISEEVLSKMSRPSEGGHTPQYLLTARKSVYDSLGKDYPVYYRLKEIMMSRDNHVFRMGTGARRFIKEMEKVLYEKLIRKSGSQTSDHVPNPV</sequence>
<evidence type="ECO:0000259" key="2">
    <source>
        <dbReference type="Pfam" id="PF22141"/>
    </source>
</evidence>
<dbReference type="EMBL" id="FMYW01000008">
    <property type="protein sequence ID" value="SDC47255.1"/>
    <property type="molecule type" value="Genomic_DNA"/>
</dbReference>
<accession>A0A1G6LWZ9</accession>
<keyword evidence="1" id="KW-0472">Membrane</keyword>
<proteinExistence type="predicted"/>
<dbReference type="Gene3D" id="3.40.190.10">
    <property type="entry name" value="Periplasmic binding protein-like II"/>
    <property type="match status" value="2"/>
</dbReference>
<protein>
    <submittedName>
        <fullName evidence="3">Carbohydrate ABC transporter substrate-binding protein, CUT1 family</fullName>
    </submittedName>
</protein>
<evidence type="ECO:0000313" key="3">
    <source>
        <dbReference type="EMBL" id="SDC47255.1"/>
    </source>
</evidence>
<dbReference type="InterPro" id="IPR054393">
    <property type="entry name" value="Thiaminase-1_dom"/>
</dbReference>
<evidence type="ECO:0000256" key="1">
    <source>
        <dbReference type="SAM" id="Phobius"/>
    </source>
</evidence>
<keyword evidence="4" id="KW-1185">Reference proteome</keyword>
<keyword evidence="1" id="KW-1133">Transmembrane helix</keyword>
<dbReference type="InterPro" id="IPR030901">
    <property type="entry name" value="Thiaminase_BcmE"/>
</dbReference>
<organism evidence="3 4">
    <name type="scientific">Succiniclasticum ruminis</name>
    <dbReference type="NCBI Taxonomy" id="40841"/>
    <lineage>
        <taxon>Bacteria</taxon>
        <taxon>Bacillati</taxon>
        <taxon>Bacillota</taxon>
        <taxon>Negativicutes</taxon>
        <taxon>Acidaminococcales</taxon>
        <taxon>Acidaminococcaceae</taxon>
        <taxon>Succiniclasticum</taxon>
    </lineage>
</organism>
<evidence type="ECO:0000313" key="4">
    <source>
        <dbReference type="Proteomes" id="UP000198943"/>
    </source>
</evidence>
<feature type="transmembrane region" description="Helical" evidence="1">
    <location>
        <begin position="9"/>
        <end position="29"/>
    </location>
</feature>
<dbReference type="OrthoDB" id="2512181at2"/>
<dbReference type="AlphaFoldDB" id="A0A1G6LWZ9"/>
<dbReference type="RefSeq" id="WP_093730378.1">
    <property type="nucleotide sequence ID" value="NZ_FMYW01000008.1"/>
</dbReference>
<gene>
    <name evidence="3" type="ORF">SAMN04487864_10852</name>
</gene>
<dbReference type="NCBIfam" id="TIGR04541">
    <property type="entry name" value="thiaminase_BcmE"/>
    <property type="match status" value="1"/>
</dbReference>
<feature type="domain" description="Thiaminase-1 insert" evidence="2">
    <location>
        <begin position="147"/>
        <end position="292"/>
    </location>
</feature>
<keyword evidence="1" id="KW-0812">Transmembrane</keyword>